<dbReference type="InterPro" id="IPR025499">
    <property type="entry name" value="KdgF"/>
</dbReference>
<dbReference type="SUPFAM" id="SSF51182">
    <property type="entry name" value="RmlC-like cupins"/>
    <property type="match status" value="1"/>
</dbReference>
<protein>
    <submittedName>
        <fullName evidence="2">Cupin 2 conserved barrel domain protein</fullName>
    </submittedName>
</protein>
<dbReference type="PANTHER" id="PTHR40112:SF1">
    <property type="entry name" value="H2HPP ISOMERASE"/>
    <property type="match status" value="1"/>
</dbReference>
<evidence type="ECO:0000313" key="2">
    <source>
        <dbReference type="EMBL" id="ACT16990.1"/>
    </source>
</evidence>
<dbReference type="InterPro" id="IPR052535">
    <property type="entry name" value="Bacilysin_H2HPP_isomerase"/>
</dbReference>
<dbReference type="CDD" id="cd02238">
    <property type="entry name" value="cupin_KdgF"/>
    <property type="match status" value="1"/>
</dbReference>
<dbReference type="InterPro" id="IPR013096">
    <property type="entry name" value="Cupin_2"/>
</dbReference>
<reference evidence="2" key="1">
    <citation type="submission" date="2009-07" db="EMBL/GenBank/DDBJ databases">
        <title>Complete sequence of Geobacter sp. M21.</title>
        <authorList>
            <consortium name="US DOE Joint Genome Institute"/>
            <person name="Lucas S."/>
            <person name="Copeland A."/>
            <person name="Lapidus A."/>
            <person name="Glavina del Rio T."/>
            <person name="Dalin E."/>
            <person name="Tice H."/>
            <person name="Bruce D."/>
            <person name="Goodwin L."/>
            <person name="Pitluck S."/>
            <person name="Saunders E."/>
            <person name="Brettin T."/>
            <person name="Detter J.C."/>
            <person name="Han C."/>
            <person name="Larimer F."/>
            <person name="Land M."/>
            <person name="Hauser L."/>
            <person name="Kyrpides N."/>
            <person name="Ovchinnikova G."/>
            <person name="Lovley D."/>
        </authorList>
    </citation>
    <scope>NUCLEOTIDE SEQUENCE [LARGE SCALE GENOMIC DNA]</scope>
    <source>
        <strain evidence="2">M21</strain>
    </source>
</reference>
<dbReference type="InterPro" id="IPR011051">
    <property type="entry name" value="RmlC_Cupin_sf"/>
</dbReference>
<dbReference type="Gene3D" id="2.60.120.10">
    <property type="entry name" value="Jelly Rolls"/>
    <property type="match status" value="1"/>
</dbReference>
<dbReference type="OrthoDB" id="9811153at2"/>
<proteinExistence type="predicted"/>
<dbReference type="AlphaFoldDB" id="C6E1S1"/>
<accession>C6E1S1</accession>
<dbReference type="InterPro" id="IPR014710">
    <property type="entry name" value="RmlC-like_jellyroll"/>
</dbReference>
<dbReference type="PANTHER" id="PTHR40112">
    <property type="entry name" value="H2HPP ISOMERASE"/>
    <property type="match status" value="1"/>
</dbReference>
<dbReference type="KEGG" id="gem:GM21_0923"/>
<dbReference type="STRING" id="443144.GM21_0923"/>
<dbReference type="eggNOG" id="COG1917">
    <property type="taxonomic scope" value="Bacteria"/>
</dbReference>
<name>C6E1S1_GEOSM</name>
<dbReference type="HOGENOM" id="CLU_134269_1_1_7"/>
<organism evidence="2">
    <name type="scientific">Geobacter sp. (strain M21)</name>
    <dbReference type="NCBI Taxonomy" id="443144"/>
    <lineage>
        <taxon>Bacteria</taxon>
        <taxon>Pseudomonadati</taxon>
        <taxon>Thermodesulfobacteriota</taxon>
        <taxon>Desulfuromonadia</taxon>
        <taxon>Geobacterales</taxon>
        <taxon>Geobacteraceae</taxon>
        <taxon>Geobacter</taxon>
    </lineage>
</organism>
<dbReference type="Pfam" id="PF07883">
    <property type="entry name" value="Cupin_2"/>
    <property type="match status" value="1"/>
</dbReference>
<dbReference type="PIRSF" id="PIRSF029883">
    <property type="entry name" value="KdgF"/>
    <property type="match status" value="1"/>
</dbReference>
<dbReference type="EMBL" id="CP001661">
    <property type="protein sequence ID" value="ACT16990.1"/>
    <property type="molecule type" value="Genomic_DNA"/>
</dbReference>
<evidence type="ECO:0000259" key="1">
    <source>
        <dbReference type="Pfam" id="PF07883"/>
    </source>
</evidence>
<gene>
    <name evidence="2" type="ordered locus">GM21_0923</name>
</gene>
<sequence length="107" mass="12123">MFASGNEEGYREVLEGIRRKTLVYGEETLMVEFLLNEGASLPLHSHQHEQTGYLVKGRMRLTIGGKTRELRAGDSWCVAKWEEHGAEVVEDSVAVEVFSPVREDYLP</sequence>
<feature type="domain" description="Cupin type-2" evidence="1">
    <location>
        <begin position="33"/>
        <end position="96"/>
    </location>
</feature>